<name>A0A1H9X9X8_9MICO</name>
<dbReference type="Proteomes" id="UP000199019">
    <property type="component" value="Unassembled WGS sequence"/>
</dbReference>
<dbReference type="SUPFAM" id="SSF53383">
    <property type="entry name" value="PLP-dependent transferases"/>
    <property type="match status" value="1"/>
</dbReference>
<dbReference type="RefSeq" id="WP_245735875.1">
    <property type="nucleotide sequence ID" value="NZ_FOHB01000007.1"/>
</dbReference>
<evidence type="ECO:0000313" key="7">
    <source>
        <dbReference type="Proteomes" id="UP000199019"/>
    </source>
</evidence>
<feature type="modified residue" description="N6-(pyridoxal phosphate)lysine" evidence="3">
    <location>
        <position position="202"/>
    </location>
</feature>
<dbReference type="CDD" id="cd00616">
    <property type="entry name" value="AHBA_syn"/>
    <property type="match status" value="1"/>
</dbReference>
<gene>
    <name evidence="6" type="ORF">SAMN05216199_3550</name>
</gene>
<evidence type="ECO:0000256" key="4">
    <source>
        <dbReference type="RuleBase" id="RU004508"/>
    </source>
</evidence>
<evidence type="ECO:0000256" key="3">
    <source>
        <dbReference type="PIRSR" id="PIRSR000390-2"/>
    </source>
</evidence>
<dbReference type="PANTHER" id="PTHR30244">
    <property type="entry name" value="TRANSAMINASE"/>
    <property type="match status" value="1"/>
</dbReference>
<dbReference type="STRING" id="587636.SAMN05216199_3550"/>
<comment type="similarity">
    <text evidence="4">Belongs to the DegT/DnrJ/EryC1 family.</text>
</comment>
<reference evidence="7" key="1">
    <citation type="submission" date="2016-10" db="EMBL/GenBank/DDBJ databases">
        <authorList>
            <person name="Varghese N."/>
            <person name="Submissions S."/>
        </authorList>
    </citation>
    <scope>NUCLEOTIDE SEQUENCE [LARGE SCALE GENOMIC DNA]</scope>
    <source>
        <strain evidence="7">CGMCC 1.6963</strain>
    </source>
</reference>
<dbReference type="EMBL" id="FOHB01000007">
    <property type="protein sequence ID" value="SES42935.1"/>
    <property type="molecule type" value="Genomic_DNA"/>
</dbReference>
<dbReference type="AlphaFoldDB" id="A0A1H9X9X8"/>
<sequence>MTAGTNTGTNTGTTAGTEGLEFIPPAKPIIGDEERAAVDRVMRSGMLAQGPEVAAFEVEFAEHFGLGRACVAVNSGTSGQHLGLLSCGVKAGDEVIVPSFTFAATANSVALTGATPVFADIAADDFGLDPAAVEAAITERTVGIMPVHLYGHPAQMDGLMAVAQKHGLQVFEDAAQAHGASLNGTPVGAFGSFAMFSLYPTKNMTSGEGGMVSVANEQVERMMRLYRNQGMEKQYHNEVVGFNNRMTDIHAAIGREQLKKVDGWTKQRQANAAFLTENLSGVVTPPVAPGAVHVYHQYTVRVPEDRDGFAAALKSEYAVGSGMFYPVPNHQLAPFADAPHADLPQTAKAAAECLSLPVHPSLSSAHLERIVTAVNALAKAGA</sequence>
<dbReference type="PANTHER" id="PTHR30244:SF34">
    <property type="entry name" value="DTDP-4-AMINO-4,6-DIDEOXYGALACTOSE TRANSAMINASE"/>
    <property type="match status" value="1"/>
</dbReference>
<comment type="cofactor">
    <cofactor evidence="1">
        <name>pyridoxal 5'-phosphate</name>
        <dbReference type="ChEBI" id="CHEBI:597326"/>
    </cofactor>
</comment>
<dbReference type="InterPro" id="IPR000653">
    <property type="entry name" value="DegT/StrS_aminotransferase"/>
</dbReference>
<feature type="compositionally biased region" description="Low complexity" evidence="5">
    <location>
        <begin position="1"/>
        <end position="17"/>
    </location>
</feature>
<dbReference type="PIRSF" id="PIRSF000390">
    <property type="entry name" value="PLP_StrS"/>
    <property type="match status" value="1"/>
</dbReference>
<dbReference type="GO" id="GO:0000271">
    <property type="term" value="P:polysaccharide biosynthetic process"/>
    <property type="evidence" value="ECO:0007669"/>
    <property type="project" value="TreeGrafter"/>
</dbReference>
<dbReference type="Pfam" id="PF01041">
    <property type="entry name" value="DegT_DnrJ_EryC1"/>
    <property type="match status" value="1"/>
</dbReference>
<evidence type="ECO:0000256" key="5">
    <source>
        <dbReference type="SAM" id="MobiDB-lite"/>
    </source>
</evidence>
<dbReference type="GO" id="GO:0008483">
    <property type="term" value="F:transaminase activity"/>
    <property type="evidence" value="ECO:0007669"/>
    <property type="project" value="TreeGrafter"/>
</dbReference>
<dbReference type="InterPro" id="IPR015421">
    <property type="entry name" value="PyrdxlP-dep_Trfase_major"/>
</dbReference>
<dbReference type="InterPro" id="IPR015422">
    <property type="entry name" value="PyrdxlP-dep_Trfase_small"/>
</dbReference>
<dbReference type="Gene3D" id="3.90.1150.10">
    <property type="entry name" value="Aspartate Aminotransferase, domain 1"/>
    <property type="match status" value="1"/>
</dbReference>
<accession>A0A1H9X9X8</accession>
<keyword evidence="3 4" id="KW-0663">Pyridoxal phosphate</keyword>
<keyword evidence="7" id="KW-1185">Reference proteome</keyword>
<evidence type="ECO:0000313" key="6">
    <source>
        <dbReference type="EMBL" id="SES42935.1"/>
    </source>
</evidence>
<organism evidence="6 7">
    <name type="scientific">Pedococcus cremeus</name>
    <dbReference type="NCBI Taxonomy" id="587636"/>
    <lineage>
        <taxon>Bacteria</taxon>
        <taxon>Bacillati</taxon>
        <taxon>Actinomycetota</taxon>
        <taxon>Actinomycetes</taxon>
        <taxon>Micrococcales</taxon>
        <taxon>Intrasporangiaceae</taxon>
        <taxon>Pedococcus</taxon>
    </lineage>
</organism>
<dbReference type="Gene3D" id="3.40.640.10">
    <property type="entry name" value="Type I PLP-dependent aspartate aminotransferase-like (Major domain)"/>
    <property type="match status" value="1"/>
</dbReference>
<feature type="active site" description="Proton acceptor" evidence="2">
    <location>
        <position position="202"/>
    </location>
</feature>
<proteinExistence type="inferred from homology"/>
<evidence type="ECO:0000256" key="2">
    <source>
        <dbReference type="PIRSR" id="PIRSR000390-1"/>
    </source>
</evidence>
<evidence type="ECO:0000256" key="1">
    <source>
        <dbReference type="ARBA" id="ARBA00001933"/>
    </source>
</evidence>
<dbReference type="InterPro" id="IPR015424">
    <property type="entry name" value="PyrdxlP-dep_Trfase"/>
</dbReference>
<protein>
    <submittedName>
        <fullName evidence="6">dTDP-4-amino-4,6-dideoxygalactose transaminase</fullName>
    </submittedName>
</protein>
<feature type="region of interest" description="Disordered" evidence="5">
    <location>
        <begin position="1"/>
        <end position="24"/>
    </location>
</feature>
<dbReference type="GO" id="GO:0030170">
    <property type="term" value="F:pyridoxal phosphate binding"/>
    <property type="evidence" value="ECO:0007669"/>
    <property type="project" value="TreeGrafter"/>
</dbReference>